<dbReference type="PANTHER" id="PTHR22953">
    <property type="entry name" value="ACID PHOSPHATASE RELATED"/>
    <property type="match status" value="1"/>
</dbReference>
<feature type="region of interest" description="Disordered" evidence="2">
    <location>
        <begin position="487"/>
        <end position="510"/>
    </location>
</feature>
<keyword evidence="3" id="KW-1133">Transmembrane helix</keyword>
<evidence type="ECO:0000313" key="7">
    <source>
        <dbReference type="Proteomes" id="UP001190700"/>
    </source>
</evidence>
<keyword evidence="3" id="KW-0812">Transmembrane</keyword>
<feature type="chain" id="PRO_5042078082" description="Calcineurin-like phosphoesterase domain-containing protein" evidence="4">
    <location>
        <begin position="24"/>
        <end position="1076"/>
    </location>
</feature>
<feature type="transmembrane region" description="Helical" evidence="3">
    <location>
        <begin position="557"/>
        <end position="578"/>
    </location>
</feature>
<dbReference type="EMBL" id="LGRX02029751">
    <property type="protein sequence ID" value="KAK3246500.1"/>
    <property type="molecule type" value="Genomic_DNA"/>
</dbReference>
<comment type="caution">
    <text evidence="6">The sequence shown here is derived from an EMBL/GenBank/DDBJ whole genome shotgun (WGS) entry which is preliminary data.</text>
</comment>
<evidence type="ECO:0000256" key="1">
    <source>
        <dbReference type="ARBA" id="ARBA00022729"/>
    </source>
</evidence>
<name>A0AAE0C2T7_9CHLO</name>
<dbReference type="InterPro" id="IPR039331">
    <property type="entry name" value="PAPs-like"/>
</dbReference>
<sequence length="1076" mass="119179">MGRRQLNCCAALAIHVLAHVCTSAVPCAQITRGPYLQLPNQTGMTIRWRTHILSHGTIIYARALDLEYREVRNNATSWSRDHEVRIEGLIQGATYVYLLQELGEYSRGTDACGGNFTTSPSSTGGGSARFWVIGDSGHPSQRQSAVLDAYLNYTEDHPADAVLALGDIAYDNGYDYEFDSSYFGPYRDLMSWIPFWSTIGNHETYNELTPYPYYDLLTLPTKGEAGGHASGTEAYYSFDYGQVHVICLESMNSVHQGWMEDMLTWLERDLASLATSKPKWLVAFFHHPPYSKASHDSDLELELIAMRRDVIFRLEAGGVDLVLSGHSHGYERSSLLRNFYGTSASWNPARHQMDGGSGNPWNGEVYTKETDGLGWKEGTVYVVCGVSSRPYSSGSWDHPAMVVSVKREAGSLVIDIEGSFLSAKFITTSGDILDHFAICKGGTEACSPPSTPPPPQAPFLPPPPPLPIPPHPNPPWPPSPLPPCPSPPLPAPPPHSPPAPPFPQFAAYPPTSPPPPNISSLIYPPHPSLVVVQSTPSTIPETPDDGGNSSSHGESTLLIVTISAGFIGIVLASVMIRMRYKMTSSPRKDMVEVWRYVRAVADHHSGKLLHSLHPDTTIKWDKAVVVIQSEAVRHGRLNLHKDVQKRFINDLMLSKLGDFAVASVLDPRYCTFKFRNCIAWDRDWKPTATENQGGGQAVVTAKPKKKGVVTLSDFLGDSDEDDDPVIPLATDTTTSSDATVPEEYDLTNTDWAKAEVRNELNVPEYFEGTVTEYIKGTGGPSSDRRWKVVYDDGDETEPAELKPVLPHVSLQFLTSYGPKPFPQVPAPALVPVRAQPETDFAADDSEGDIDSDGDEPEEEYDEGVPELVDETEDAESDIECTLFGHNGFKHTFKWSTISDEVSEDQRVRDGVDTATKNPQLRWDHSELDEPVMKTSYLKYFLLFFPVLLSPVWAAMLQTKGDARYGHLFLAGKRKLTVGLFLVWLGIWVFIVLLTPGLQRHEYWNSAPDKLGIIPNHDLSELTTLSRHDFDHILSVFSLPTYSILMERAKLLLTLGVDLARHLERHLQISCALSDGF</sequence>
<keyword evidence="7" id="KW-1185">Reference proteome</keyword>
<evidence type="ECO:0000256" key="3">
    <source>
        <dbReference type="SAM" id="Phobius"/>
    </source>
</evidence>
<evidence type="ECO:0000256" key="2">
    <source>
        <dbReference type="SAM" id="MobiDB-lite"/>
    </source>
</evidence>
<dbReference type="SUPFAM" id="SSF56300">
    <property type="entry name" value="Metallo-dependent phosphatases"/>
    <property type="match status" value="1"/>
</dbReference>
<dbReference type="PANTHER" id="PTHR22953:SF153">
    <property type="entry name" value="PURPLE ACID PHOSPHATASE"/>
    <property type="match status" value="1"/>
</dbReference>
<feature type="compositionally biased region" description="Pro residues" evidence="2">
    <location>
        <begin position="487"/>
        <end position="503"/>
    </location>
</feature>
<dbReference type="InterPro" id="IPR004843">
    <property type="entry name" value="Calcineurin-like_PHP"/>
</dbReference>
<feature type="region of interest" description="Disordered" evidence="2">
    <location>
        <begin position="445"/>
        <end position="466"/>
    </location>
</feature>
<evidence type="ECO:0000313" key="6">
    <source>
        <dbReference type="EMBL" id="KAK3246500.1"/>
    </source>
</evidence>
<feature type="transmembrane region" description="Helical" evidence="3">
    <location>
        <begin position="975"/>
        <end position="993"/>
    </location>
</feature>
<protein>
    <recommendedName>
        <fullName evidence="5">Calcineurin-like phosphoesterase domain-containing protein</fullName>
    </recommendedName>
</protein>
<organism evidence="6 7">
    <name type="scientific">Cymbomonas tetramitiformis</name>
    <dbReference type="NCBI Taxonomy" id="36881"/>
    <lineage>
        <taxon>Eukaryota</taxon>
        <taxon>Viridiplantae</taxon>
        <taxon>Chlorophyta</taxon>
        <taxon>Pyramimonadophyceae</taxon>
        <taxon>Pyramimonadales</taxon>
        <taxon>Pyramimonadaceae</taxon>
        <taxon>Cymbomonas</taxon>
    </lineage>
</organism>
<feature type="region of interest" description="Disordered" evidence="2">
    <location>
        <begin position="838"/>
        <end position="864"/>
    </location>
</feature>
<evidence type="ECO:0000256" key="4">
    <source>
        <dbReference type="SAM" id="SignalP"/>
    </source>
</evidence>
<keyword evidence="1 4" id="KW-0732">Signal</keyword>
<dbReference type="InterPro" id="IPR029052">
    <property type="entry name" value="Metallo-depent_PP-like"/>
</dbReference>
<gene>
    <name evidence="6" type="ORF">CYMTET_43961</name>
</gene>
<feature type="region of interest" description="Disordered" evidence="2">
    <location>
        <begin position="533"/>
        <end position="552"/>
    </location>
</feature>
<proteinExistence type="predicted"/>
<dbReference type="Proteomes" id="UP001190700">
    <property type="component" value="Unassembled WGS sequence"/>
</dbReference>
<feature type="domain" description="Calcineurin-like phosphoesterase" evidence="5">
    <location>
        <begin position="129"/>
        <end position="330"/>
    </location>
</feature>
<dbReference type="GO" id="GO:0003993">
    <property type="term" value="F:acid phosphatase activity"/>
    <property type="evidence" value="ECO:0007669"/>
    <property type="project" value="InterPro"/>
</dbReference>
<feature type="transmembrane region" description="Helical" evidence="3">
    <location>
        <begin position="936"/>
        <end position="955"/>
    </location>
</feature>
<feature type="signal peptide" evidence="4">
    <location>
        <begin position="1"/>
        <end position="23"/>
    </location>
</feature>
<evidence type="ECO:0000259" key="5">
    <source>
        <dbReference type="Pfam" id="PF00149"/>
    </source>
</evidence>
<accession>A0AAE0C2T7</accession>
<dbReference type="Pfam" id="PF00149">
    <property type="entry name" value="Metallophos"/>
    <property type="match status" value="1"/>
</dbReference>
<keyword evidence="3" id="KW-0472">Membrane</keyword>
<feature type="compositionally biased region" description="Acidic residues" evidence="2">
    <location>
        <begin position="840"/>
        <end position="864"/>
    </location>
</feature>
<feature type="compositionally biased region" description="Pro residues" evidence="2">
    <location>
        <begin position="449"/>
        <end position="466"/>
    </location>
</feature>
<dbReference type="AlphaFoldDB" id="A0AAE0C2T7"/>
<reference evidence="6 7" key="1">
    <citation type="journal article" date="2015" name="Genome Biol. Evol.">
        <title>Comparative Genomics of a Bacterivorous Green Alga Reveals Evolutionary Causalities and Consequences of Phago-Mixotrophic Mode of Nutrition.</title>
        <authorList>
            <person name="Burns J.A."/>
            <person name="Paasch A."/>
            <person name="Narechania A."/>
            <person name="Kim E."/>
        </authorList>
    </citation>
    <scope>NUCLEOTIDE SEQUENCE [LARGE SCALE GENOMIC DNA]</scope>
    <source>
        <strain evidence="6 7">PLY_AMNH</strain>
    </source>
</reference>
<dbReference type="Gene3D" id="3.60.21.10">
    <property type="match status" value="1"/>
</dbReference>